<dbReference type="InterPro" id="IPR043127">
    <property type="entry name" value="Sec-1-like_dom3a"/>
</dbReference>
<dbReference type="InterPro" id="IPR027482">
    <property type="entry name" value="Sec1-like_dom2"/>
</dbReference>
<dbReference type="Proteomes" id="UP000005622">
    <property type="component" value="Unassembled WGS sequence"/>
</dbReference>
<comment type="similarity">
    <text evidence="1">Belongs to the STXBP/unc-18/SEC1 family.</text>
</comment>
<reference evidence="2" key="1">
    <citation type="submission" date="2011-03" db="EMBL/GenBank/DDBJ databases">
        <title>The Genome Sequence of Nematocida sp1 strain ERTm2.</title>
        <authorList>
            <consortium name="The Broad Institute Genome Sequencing Platform"/>
            <consortium name="The Broad Institute Genome Sequencing Center for Infectious Disease"/>
            <person name="Cuomo C."/>
            <person name="Troemel E."/>
            <person name="Young S.K."/>
            <person name="Zeng Q."/>
            <person name="Gargeya S."/>
            <person name="Fitzgerald M."/>
            <person name="Haas B."/>
            <person name="Abouelleil A."/>
            <person name="Alvarado L."/>
            <person name="Arachchi H.M."/>
            <person name="Berlin A."/>
            <person name="Brown A."/>
            <person name="Chapman S.B."/>
            <person name="Chen Z."/>
            <person name="Dunbar C."/>
            <person name="Freedman E."/>
            <person name="Gearin G."/>
            <person name="Gellesch M."/>
            <person name="Goldberg J."/>
            <person name="Griggs A."/>
            <person name="Gujja S."/>
            <person name="Heilman E.R."/>
            <person name="Heiman D."/>
            <person name="Howarth C."/>
            <person name="Larson L."/>
            <person name="Lui A."/>
            <person name="MacDonald P.J.P."/>
            <person name="Mehta T."/>
            <person name="Montmayeur A."/>
            <person name="Murphy C."/>
            <person name="Neiman D."/>
            <person name="Pearson M."/>
            <person name="Priest M."/>
            <person name="Roberts A."/>
            <person name="Saif S."/>
            <person name="Shea T."/>
            <person name="Shenoy N."/>
            <person name="Sisk P."/>
            <person name="Stolte C."/>
            <person name="Sykes S."/>
            <person name="White J."/>
            <person name="Yandava C."/>
            <person name="Wortman J."/>
            <person name="Nusbaum C."/>
            <person name="Birren B."/>
        </authorList>
    </citation>
    <scope>NUCLEOTIDE SEQUENCE</scope>
    <source>
        <strain evidence="2">ERTm2</strain>
    </source>
</reference>
<dbReference type="AlphaFoldDB" id="H8ZBC1"/>
<dbReference type="InterPro" id="IPR001619">
    <property type="entry name" value="Sec1-like"/>
</dbReference>
<accession>H8ZBC1</accession>
<dbReference type="SUPFAM" id="SSF56815">
    <property type="entry name" value="Sec1/munc18-like (SM) proteins"/>
    <property type="match status" value="1"/>
</dbReference>
<dbReference type="InterPro" id="IPR036045">
    <property type="entry name" value="Sec1-like_sf"/>
</dbReference>
<organism evidence="2">
    <name type="scientific">Nematocida ausubeli (strain ATCC PRA-371 / ERTm2)</name>
    <name type="common">Nematode killer fungus</name>
    <dbReference type="NCBI Taxonomy" id="1913371"/>
    <lineage>
        <taxon>Eukaryota</taxon>
        <taxon>Fungi</taxon>
        <taxon>Fungi incertae sedis</taxon>
        <taxon>Microsporidia</taxon>
        <taxon>Nematocida</taxon>
    </lineage>
</organism>
<name>H8ZBC1_NEMA1</name>
<dbReference type="PANTHER" id="PTHR11679">
    <property type="entry name" value="VESICLE PROTEIN SORTING-ASSOCIATED"/>
    <property type="match status" value="1"/>
</dbReference>
<evidence type="ECO:0008006" key="3">
    <source>
        <dbReference type="Google" id="ProtNLM"/>
    </source>
</evidence>
<dbReference type="STRING" id="944018.H8ZBC1"/>
<protein>
    <recommendedName>
        <fullName evidence="3">Sec1 family protein</fullName>
    </recommendedName>
</protein>
<dbReference type="Gene3D" id="3.40.50.2060">
    <property type="match status" value="1"/>
</dbReference>
<dbReference type="InterPro" id="IPR043154">
    <property type="entry name" value="Sec-1-like_dom1"/>
</dbReference>
<dbReference type="HOGENOM" id="CLU_490089_0_0_1"/>
<sequence length="580" mass="66545">MKCCDFAIYSYGIYCECIEHSVLIFLNILNLIMLRERQVQGLTALLQGDSFEWSALVLDKEGQDIISPLFVMSDLMEMGIVQCLKMEDKRVELPGIRVVYFVEATEQNTGSILQDIEDDLYERIEIIFTGIISTSLLKDFSLKVAALKQANRITRITDAITTISLLHEDIYSLNMDKSYVRTTRISQELLKDQAVVERPMEEHNQALAKEKKPSTDDSAENDSLYYEHIVMGLCSVFKDTEIPAIYYNDPVAQRVSTELVDKLSDISEVHQRQTTSKTKRRKKPLLIVLSRDEDLVGPMYHTNLYGSVLNEVFEFSMNKLVISDPINKQDLIDNASYNLNKHDSFYNKNINEPFLSVLDIVNGELQNYKDSSHTASINMSSDNDKMIRSLVKLPGLLNNNKLLYNHMNIVLNAIKVIQKKHLDELFLIEEGNALDLPEIEEIIDKIDRNDVIRLNIVVFSKFSRQFNEVSKLSEKHLKNDKIVNYVRNRTVQQSTKGKILHNLKKMIGVQKDGIIRRVHEVFSRQTEEYSSVNVFIIGGGTYDEYKSVLDFGRANKIDVTYGSTEILSAYELMAQIEEIE</sequence>
<dbReference type="PIRSF" id="PIRSF005715">
    <property type="entry name" value="VPS45_Sec1"/>
    <property type="match status" value="1"/>
</dbReference>
<dbReference type="Gene3D" id="3.90.830.10">
    <property type="entry name" value="Syntaxin Binding Protein 1, Chain A, domain 2"/>
    <property type="match status" value="1"/>
</dbReference>
<evidence type="ECO:0000313" key="2">
    <source>
        <dbReference type="EMBL" id="EHY66174.1"/>
    </source>
</evidence>
<evidence type="ECO:0000256" key="1">
    <source>
        <dbReference type="ARBA" id="ARBA00009884"/>
    </source>
</evidence>
<dbReference type="EMBL" id="JH604634">
    <property type="protein sequence ID" value="EHY66174.1"/>
    <property type="molecule type" value="Genomic_DNA"/>
</dbReference>
<dbReference type="Pfam" id="PF00995">
    <property type="entry name" value="Sec1"/>
    <property type="match status" value="1"/>
</dbReference>
<dbReference type="GO" id="GO:0016192">
    <property type="term" value="P:vesicle-mediated transport"/>
    <property type="evidence" value="ECO:0007669"/>
    <property type="project" value="InterPro"/>
</dbReference>
<proteinExistence type="inferred from homology"/>
<dbReference type="Gene3D" id="3.40.50.1910">
    <property type="match status" value="1"/>
</dbReference>
<gene>
    <name evidence="2" type="ORF">NERG_00870</name>
</gene>